<keyword evidence="2" id="KW-0813">Transport</keyword>
<comment type="subcellular location">
    <subcellularLocation>
        <location evidence="1">Endomembrane system</location>
    </subcellularLocation>
</comment>
<dbReference type="GO" id="GO:0038023">
    <property type="term" value="F:signaling receptor activity"/>
    <property type="evidence" value="ECO:0007669"/>
    <property type="project" value="InterPro"/>
</dbReference>
<keyword evidence="5" id="KW-1133">Transmembrane helix</keyword>
<evidence type="ECO:0000256" key="1">
    <source>
        <dbReference type="ARBA" id="ARBA00004308"/>
    </source>
</evidence>
<accession>A0A9W4SNW6</accession>
<dbReference type="OrthoDB" id="4504960at2759"/>
<keyword evidence="3" id="KW-0812">Transmembrane</keyword>
<dbReference type="SUPFAM" id="SSF50911">
    <property type="entry name" value="Mannose 6-phosphate receptor domain"/>
    <property type="match status" value="1"/>
</dbReference>
<dbReference type="PANTHER" id="PTHR15071:SF0">
    <property type="entry name" value="MANNOSE 6-PHOSPHATE RECEPTOR-LIKE PROTEIN 1"/>
    <property type="match status" value="1"/>
</dbReference>
<dbReference type="InterPro" id="IPR009011">
    <property type="entry name" value="Man6P_isomerase_rcpt-bd_dom_sf"/>
</dbReference>
<evidence type="ECO:0000259" key="8">
    <source>
        <dbReference type="PROSITE" id="PS51914"/>
    </source>
</evidence>
<dbReference type="GO" id="GO:0007034">
    <property type="term" value="P:vacuolar transport"/>
    <property type="evidence" value="ECO:0007669"/>
    <property type="project" value="TreeGrafter"/>
</dbReference>
<protein>
    <submittedName>
        <fullName evidence="9">3523_t:CDS:1</fullName>
    </submittedName>
</protein>
<evidence type="ECO:0000313" key="9">
    <source>
        <dbReference type="EMBL" id="CAI2176171.1"/>
    </source>
</evidence>
<keyword evidence="4" id="KW-0732">Signal</keyword>
<evidence type="ECO:0000256" key="6">
    <source>
        <dbReference type="ARBA" id="ARBA00023136"/>
    </source>
</evidence>
<dbReference type="Gene3D" id="2.70.130.10">
    <property type="entry name" value="Mannose-6-phosphate receptor binding domain"/>
    <property type="match status" value="1"/>
</dbReference>
<feature type="domain" description="MRH" evidence="8">
    <location>
        <begin position="48"/>
        <end position="190"/>
    </location>
</feature>
<name>A0A9W4SNW6_9GLOM</name>
<dbReference type="Proteomes" id="UP001153678">
    <property type="component" value="Unassembled WGS sequence"/>
</dbReference>
<dbReference type="SMART" id="SM01404">
    <property type="entry name" value="CIMR"/>
    <property type="match status" value="1"/>
</dbReference>
<organism evidence="9 10">
    <name type="scientific">Funneliformis geosporum</name>
    <dbReference type="NCBI Taxonomy" id="1117311"/>
    <lineage>
        <taxon>Eukaryota</taxon>
        <taxon>Fungi</taxon>
        <taxon>Fungi incertae sedis</taxon>
        <taxon>Mucoromycota</taxon>
        <taxon>Glomeromycotina</taxon>
        <taxon>Glomeromycetes</taxon>
        <taxon>Glomerales</taxon>
        <taxon>Glomeraceae</taxon>
        <taxon>Funneliformis</taxon>
    </lineage>
</organism>
<evidence type="ECO:0000256" key="4">
    <source>
        <dbReference type="ARBA" id="ARBA00022729"/>
    </source>
</evidence>
<dbReference type="Pfam" id="PF00878">
    <property type="entry name" value="CIMR"/>
    <property type="match status" value="2"/>
</dbReference>
<sequence length="266" mass="30300">MVLYLSSSPRKTTFLRFIHLTTLVVLCLTILSSSYSSSLFVKAEEQQQPCTVTNGTNYFDLSPLKKTDGDDWIVQGYGTHWKFHINICNDILYKGDPNTALDNTGVYGSKNDEGSSLGKTSTTPIVRGDKLLMEFNDGNDKCGTTNYRKSSVISFICDKTVEGQGLPIFVSTFKDCAFFFEWRTPAACSTVKKGIVYNRMVHNASGMRQIPNWEFWCNTWEFLKDIFFIIVAQCPMFQPRRSGGRGYNNLPRDEENVLMEEEFEEH</sequence>
<dbReference type="PROSITE" id="PS51914">
    <property type="entry name" value="MRH"/>
    <property type="match status" value="1"/>
</dbReference>
<dbReference type="PANTHER" id="PTHR15071">
    <property type="entry name" value="MANNOSE-6-PHOSPHATE RECEPTOR FAMILY MEMBER"/>
    <property type="match status" value="1"/>
</dbReference>
<dbReference type="GO" id="GO:0005770">
    <property type="term" value="C:late endosome"/>
    <property type="evidence" value="ECO:0007669"/>
    <property type="project" value="TreeGrafter"/>
</dbReference>
<dbReference type="GO" id="GO:0005537">
    <property type="term" value="F:D-mannose binding"/>
    <property type="evidence" value="ECO:0007669"/>
    <property type="project" value="InterPro"/>
</dbReference>
<evidence type="ECO:0000313" key="10">
    <source>
        <dbReference type="Proteomes" id="UP001153678"/>
    </source>
</evidence>
<evidence type="ECO:0000256" key="5">
    <source>
        <dbReference type="ARBA" id="ARBA00022989"/>
    </source>
</evidence>
<dbReference type="InterPro" id="IPR000479">
    <property type="entry name" value="CIMR_rpt"/>
</dbReference>
<keyword evidence="6" id="KW-0472">Membrane</keyword>
<reference evidence="9" key="1">
    <citation type="submission" date="2022-08" db="EMBL/GenBank/DDBJ databases">
        <authorList>
            <person name="Kallberg Y."/>
            <person name="Tangrot J."/>
            <person name="Rosling A."/>
        </authorList>
    </citation>
    <scope>NUCLEOTIDE SEQUENCE</scope>
    <source>
        <strain evidence="9">Wild A</strain>
    </source>
</reference>
<keyword evidence="7" id="KW-1015">Disulfide bond</keyword>
<evidence type="ECO:0000256" key="7">
    <source>
        <dbReference type="ARBA" id="ARBA00023157"/>
    </source>
</evidence>
<dbReference type="EMBL" id="CAMKVN010001466">
    <property type="protein sequence ID" value="CAI2176171.1"/>
    <property type="molecule type" value="Genomic_DNA"/>
</dbReference>
<keyword evidence="10" id="KW-1185">Reference proteome</keyword>
<evidence type="ECO:0000256" key="2">
    <source>
        <dbReference type="ARBA" id="ARBA00022448"/>
    </source>
</evidence>
<evidence type="ECO:0000256" key="3">
    <source>
        <dbReference type="ARBA" id="ARBA00022692"/>
    </source>
</evidence>
<dbReference type="InterPro" id="IPR044865">
    <property type="entry name" value="MRH_dom"/>
</dbReference>
<gene>
    <name evidence="9" type="ORF">FWILDA_LOCUS7455</name>
</gene>
<dbReference type="GO" id="GO:0010008">
    <property type="term" value="C:endosome membrane"/>
    <property type="evidence" value="ECO:0007669"/>
    <property type="project" value="UniProtKB-SubCell"/>
</dbReference>
<dbReference type="GO" id="GO:0000139">
    <property type="term" value="C:Golgi membrane"/>
    <property type="evidence" value="ECO:0007669"/>
    <property type="project" value="UniProtKB-SubCell"/>
</dbReference>
<comment type="caution">
    <text evidence="9">The sequence shown here is derived from an EMBL/GenBank/DDBJ whole genome shotgun (WGS) entry which is preliminary data.</text>
</comment>
<dbReference type="AlphaFoldDB" id="A0A9W4SNW6"/>
<proteinExistence type="predicted"/>